<sequence length="40" mass="4626">MVNNSNDRTYYQLHLGPEKLDQHLGSDKRPLTTTKINQQA</sequence>
<organism evidence="2 3">
    <name type="scientific">Gigaspora margarita</name>
    <dbReference type="NCBI Taxonomy" id="4874"/>
    <lineage>
        <taxon>Eukaryota</taxon>
        <taxon>Fungi</taxon>
        <taxon>Fungi incertae sedis</taxon>
        <taxon>Mucoromycota</taxon>
        <taxon>Glomeromycotina</taxon>
        <taxon>Glomeromycetes</taxon>
        <taxon>Diversisporales</taxon>
        <taxon>Gigasporaceae</taxon>
        <taxon>Gigaspora</taxon>
    </lineage>
</organism>
<reference evidence="2 3" key="1">
    <citation type="submission" date="2021-06" db="EMBL/GenBank/DDBJ databases">
        <authorList>
            <person name="Kallberg Y."/>
            <person name="Tangrot J."/>
            <person name="Rosling A."/>
        </authorList>
    </citation>
    <scope>NUCLEOTIDE SEQUENCE [LARGE SCALE GENOMIC DNA]</scope>
    <source>
        <strain evidence="2 3">120-4 pot B 10/14</strain>
    </source>
</reference>
<dbReference type="EMBL" id="CAJVQB010002614">
    <property type="protein sequence ID" value="CAG8581192.1"/>
    <property type="molecule type" value="Genomic_DNA"/>
</dbReference>
<evidence type="ECO:0000313" key="3">
    <source>
        <dbReference type="Proteomes" id="UP000789901"/>
    </source>
</evidence>
<evidence type="ECO:0000313" key="2">
    <source>
        <dbReference type="EMBL" id="CAG8581192.1"/>
    </source>
</evidence>
<feature type="compositionally biased region" description="Polar residues" evidence="1">
    <location>
        <begin position="31"/>
        <end position="40"/>
    </location>
</feature>
<feature type="region of interest" description="Disordered" evidence="1">
    <location>
        <begin position="15"/>
        <end position="40"/>
    </location>
</feature>
<comment type="caution">
    <text evidence="2">The sequence shown here is derived from an EMBL/GenBank/DDBJ whole genome shotgun (WGS) entry which is preliminary data.</text>
</comment>
<dbReference type="Proteomes" id="UP000789901">
    <property type="component" value="Unassembled WGS sequence"/>
</dbReference>
<evidence type="ECO:0000256" key="1">
    <source>
        <dbReference type="SAM" id="MobiDB-lite"/>
    </source>
</evidence>
<feature type="compositionally biased region" description="Basic and acidic residues" evidence="1">
    <location>
        <begin position="16"/>
        <end position="30"/>
    </location>
</feature>
<accession>A0ABN7UH87</accession>
<keyword evidence="3" id="KW-1185">Reference proteome</keyword>
<proteinExistence type="predicted"/>
<gene>
    <name evidence="2" type="ORF">GMARGA_LOCUS5952</name>
</gene>
<protein>
    <submittedName>
        <fullName evidence="2">7945_t:CDS:1</fullName>
    </submittedName>
</protein>
<name>A0ABN7UH87_GIGMA</name>